<protein>
    <recommendedName>
        <fullName evidence="2">6-pyruvoyl tetrahydrobiopterin synthase</fullName>
    </recommendedName>
</protein>
<name>A0A382PIY8_9ZZZZ</name>
<dbReference type="EMBL" id="UINC01106934">
    <property type="protein sequence ID" value="SVC71942.1"/>
    <property type="molecule type" value="Genomic_DNA"/>
</dbReference>
<evidence type="ECO:0000313" key="1">
    <source>
        <dbReference type="EMBL" id="SVC71942.1"/>
    </source>
</evidence>
<evidence type="ECO:0008006" key="2">
    <source>
        <dbReference type="Google" id="ProtNLM"/>
    </source>
</evidence>
<reference evidence="1" key="1">
    <citation type="submission" date="2018-05" db="EMBL/GenBank/DDBJ databases">
        <authorList>
            <person name="Lanie J.A."/>
            <person name="Ng W.-L."/>
            <person name="Kazmierczak K.M."/>
            <person name="Andrzejewski T.M."/>
            <person name="Davidsen T.M."/>
            <person name="Wayne K.J."/>
            <person name="Tettelin H."/>
            <person name="Glass J.I."/>
            <person name="Rusch D."/>
            <person name="Podicherti R."/>
            <person name="Tsui H.-C.T."/>
            <person name="Winkler M.E."/>
        </authorList>
    </citation>
    <scope>NUCLEOTIDE SEQUENCE</scope>
</reference>
<dbReference type="SUPFAM" id="SSF55620">
    <property type="entry name" value="Tetrahydrobiopterin biosynthesis enzymes-like"/>
    <property type="match status" value="1"/>
</dbReference>
<dbReference type="AlphaFoldDB" id="A0A382PIY8"/>
<organism evidence="1">
    <name type="scientific">marine metagenome</name>
    <dbReference type="NCBI Taxonomy" id="408172"/>
    <lineage>
        <taxon>unclassified sequences</taxon>
        <taxon>metagenomes</taxon>
        <taxon>ecological metagenomes</taxon>
    </lineage>
</organism>
<dbReference type="InterPro" id="IPR038418">
    <property type="entry name" value="6-PTP_synth/QueD_sf"/>
</dbReference>
<gene>
    <name evidence="1" type="ORF">METZ01_LOCUS324796</name>
</gene>
<dbReference type="InterPro" id="IPR007115">
    <property type="entry name" value="6-PTP_synth/QueD"/>
</dbReference>
<sequence>MNEDTGFVTDFDNIAKSFDSIRQQVDHNYLNDLEGLDNPTSEVLIKWIWDRLNPKLKELDKLVLWENEVSRVEYDEN</sequence>
<dbReference type="Pfam" id="PF01242">
    <property type="entry name" value="PTPS"/>
    <property type="match status" value="1"/>
</dbReference>
<proteinExistence type="predicted"/>
<dbReference type="Gene3D" id="3.30.479.10">
    <property type="entry name" value="6-pyruvoyl tetrahydropterin synthase/QueD"/>
    <property type="match status" value="1"/>
</dbReference>
<accession>A0A382PIY8</accession>